<feature type="region of interest" description="Disordered" evidence="1">
    <location>
        <begin position="14"/>
        <end position="57"/>
    </location>
</feature>
<dbReference type="AlphaFoldDB" id="E0IEG3"/>
<feature type="compositionally biased region" description="Basic residues" evidence="1">
    <location>
        <begin position="47"/>
        <end position="57"/>
    </location>
</feature>
<keyword evidence="2" id="KW-0812">Transmembrane</keyword>
<keyword evidence="4" id="KW-1185">Reference proteome</keyword>
<dbReference type="Proteomes" id="UP000005387">
    <property type="component" value="Unassembled WGS sequence"/>
</dbReference>
<gene>
    <name evidence="3" type="ORF">PaecuDRAFT_4054</name>
</gene>
<evidence type="ECO:0008006" key="5">
    <source>
        <dbReference type="Google" id="ProtNLM"/>
    </source>
</evidence>
<protein>
    <recommendedName>
        <fullName evidence="5">DNA-directed RNA polymerase subunit beta</fullName>
    </recommendedName>
</protein>
<reference evidence="3 4" key="1">
    <citation type="submission" date="2010-07" db="EMBL/GenBank/DDBJ databases">
        <title>The draft genome of Paenibacillus curdlanolyticus YK9.</title>
        <authorList>
            <consortium name="US DOE Joint Genome Institute (JGI-PGF)"/>
            <person name="Lucas S."/>
            <person name="Copeland A."/>
            <person name="Lapidus A."/>
            <person name="Cheng J.-F."/>
            <person name="Bruce D."/>
            <person name="Goodwin L."/>
            <person name="Pitluck S."/>
            <person name="Land M.L."/>
            <person name="Hauser L."/>
            <person name="Chang Y.-J."/>
            <person name="Jeffries C."/>
            <person name="Anderson I.J."/>
            <person name="Johnson E."/>
            <person name="Loganathan U."/>
            <person name="Mulhopadhyay B."/>
            <person name="Kyrpides N."/>
            <person name="Woyke T.J."/>
        </authorList>
    </citation>
    <scope>NUCLEOTIDE SEQUENCE [LARGE SCALE GENOMIC DNA]</scope>
    <source>
        <strain evidence="3 4">YK9</strain>
    </source>
</reference>
<evidence type="ECO:0000256" key="1">
    <source>
        <dbReference type="SAM" id="MobiDB-lite"/>
    </source>
</evidence>
<dbReference type="Pfam" id="PF11772">
    <property type="entry name" value="EpuA"/>
    <property type="match status" value="1"/>
</dbReference>
<keyword evidence="2" id="KW-1133">Transmembrane helix</keyword>
<evidence type="ECO:0000313" key="3">
    <source>
        <dbReference type="EMBL" id="EFM09051.1"/>
    </source>
</evidence>
<dbReference type="InterPro" id="IPR024596">
    <property type="entry name" value="RNApol_su_b/EpuA"/>
</dbReference>
<dbReference type="EMBL" id="AEDD01000012">
    <property type="protein sequence ID" value="EFM09051.1"/>
    <property type="molecule type" value="Genomic_DNA"/>
</dbReference>
<organism evidence="3 4">
    <name type="scientific">Paenibacillus curdlanolyticus YK9</name>
    <dbReference type="NCBI Taxonomy" id="717606"/>
    <lineage>
        <taxon>Bacteria</taxon>
        <taxon>Bacillati</taxon>
        <taxon>Bacillota</taxon>
        <taxon>Bacilli</taxon>
        <taxon>Bacillales</taxon>
        <taxon>Paenibacillaceae</taxon>
        <taxon>Paenibacillus</taxon>
    </lineage>
</organism>
<dbReference type="eggNOG" id="ENOG5033DQZ">
    <property type="taxonomic scope" value="Bacteria"/>
</dbReference>
<keyword evidence="2" id="KW-0472">Membrane</keyword>
<name>E0IEG3_9BACL</name>
<proteinExistence type="predicted"/>
<accession>E0IEG3</accession>
<feature type="compositionally biased region" description="Basic and acidic residues" evidence="1">
    <location>
        <begin position="22"/>
        <end position="36"/>
    </location>
</feature>
<dbReference type="STRING" id="717606.PaecuDRAFT_4054"/>
<dbReference type="RefSeq" id="WP_006040037.1">
    <property type="nucleotide sequence ID" value="NZ_AEDD01000012.1"/>
</dbReference>
<feature type="transmembrane region" description="Helical" evidence="2">
    <location>
        <begin position="60"/>
        <end position="86"/>
    </location>
</feature>
<sequence>MSKDLQQTIVRDSEVSQLRNSVRSEEASEQSAELKRSGRGSAPAASGKKRKSKSKPKRKAWVTLLRWTVVPILLFWSIIAGLYVGYSVLGKQPGGEVFQVETWKHLYDLIFSNS</sequence>
<evidence type="ECO:0000256" key="2">
    <source>
        <dbReference type="SAM" id="Phobius"/>
    </source>
</evidence>
<evidence type="ECO:0000313" key="4">
    <source>
        <dbReference type="Proteomes" id="UP000005387"/>
    </source>
</evidence>
<dbReference type="OrthoDB" id="2990424at2"/>